<evidence type="ECO:0000313" key="4">
    <source>
        <dbReference type="EMBL" id="GIJ49252.1"/>
    </source>
</evidence>
<dbReference type="RefSeq" id="WP_203902718.1">
    <property type="nucleotide sequence ID" value="NZ_BOPF01000025.1"/>
</dbReference>
<keyword evidence="2" id="KW-0472">Membrane</keyword>
<evidence type="ECO:0008006" key="6">
    <source>
        <dbReference type="Google" id="ProtNLM"/>
    </source>
</evidence>
<protein>
    <recommendedName>
        <fullName evidence="6">ABC transporter-associated repeat protein</fullName>
    </recommendedName>
</protein>
<sequence>MPGVRPLLAALAAVAAVAVPGPAHAAPVVLAAGHADLGPRLADGAWRIGLRDDAVRPPVWRALEEVTVHAVEATRTTVPDATEFGFLGPAGGPVWVLPQTQRADAVWLGWNTQDPSVATAVRRELTWRVHGVSGPGRFVLFLTGNFGAPDVVFDSGRAMPQDSGVEVGTHVHGNWAFTAAGTYLLDIEMAATDTAGAPLGARGTLRFFVGAGDPTTAAPAADRTTTPAAGNAAPAPAGGASRADAAPWARAGAAAVAVLLLAAVGAALVRRSRRATGATP</sequence>
<feature type="transmembrane region" description="Helical" evidence="2">
    <location>
        <begin position="248"/>
        <end position="269"/>
    </location>
</feature>
<evidence type="ECO:0000256" key="1">
    <source>
        <dbReference type="SAM" id="MobiDB-lite"/>
    </source>
</evidence>
<feature type="signal peptide" evidence="3">
    <location>
        <begin position="1"/>
        <end position="25"/>
    </location>
</feature>
<keyword evidence="2" id="KW-0812">Transmembrane</keyword>
<reference evidence="4" key="1">
    <citation type="submission" date="2021-01" db="EMBL/GenBank/DDBJ databases">
        <title>Whole genome shotgun sequence of Virgisporangium aliadipatigenens NBRC 105644.</title>
        <authorList>
            <person name="Komaki H."/>
            <person name="Tamura T."/>
        </authorList>
    </citation>
    <scope>NUCLEOTIDE SEQUENCE</scope>
    <source>
        <strain evidence="4">NBRC 105644</strain>
    </source>
</reference>
<accession>A0A8J3YRP5</accession>
<feature type="chain" id="PRO_5035308999" description="ABC transporter-associated repeat protein" evidence="3">
    <location>
        <begin position="26"/>
        <end position="280"/>
    </location>
</feature>
<name>A0A8J3YRP5_9ACTN</name>
<organism evidence="4 5">
    <name type="scientific">Virgisporangium aliadipatigenens</name>
    <dbReference type="NCBI Taxonomy" id="741659"/>
    <lineage>
        <taxon>Bacteria</taxon>
        <taxon>Bacillati</taxon>
        <taxon>Actinomycetota</taxon>
        <taxon>Actinomycetes</taxon>
        <taxon>Micromonosporales</taxon>
        <taxon>Micromonosporaceae</taxon>
        <taxon>Virgisporangium</taxon>
    </lineage>
</organism>
<keyword evidence="5" id="KW-1185">Reference proteome</keyword>
<dbReference type="AlphaFoldDB" id="A0A8J3YRP5"/>
<dbReference type="NCBIfam" id="TIGR03769">
    <property type="entry name" value="P_ac_wall_RPT"/>
    <property type="match status" value="1"/>
</dbReference>
<dbReference type="NCBIfam" id="NF038134">
    <property type="entry name" value="choice_anch_M"/>
    <property type="match status" value="1"/>
</dbReference>
<comment type="caution">
    <text evidence="4">The sequence shown here is derived from an EMBL/GenBank/DDBJ whole genome shotgun (WGS) entry which is preliminary data.</text>
</comment>
<gene>
    <name evidence="4" type="ORF">Val02_61380</name>
</gene>
<dbReference type="Proteomes" id="UP000619260">
    <property type="component" value="Unassembled WGS sequence"/>
</dbReference>
<keyword evidence="2" id="KW-1133">Transmembrane helix</keyword>
<evidence type="ECO:0000256" key="2">
    <source>
        <dbReference type="SAM" id="Phobius"/>
    </source>
</evidence>
<keyword evidence="3" id="KW-0732">Signal</keyword>
<feature type="region of interest" description="Disordered" evidence="1">
    <location>
        <begin position="216"/>
        <end position="242"/>
    </location>
</feature>
<dbReference type="InterPro" id="IPR022435">
    <property type="entry name" value="Surface-anchored_actinobac"/>
</dbReference>
<evidence type="ECO:0000256" key="3">
    <source>
        <dbReference type="SAM" id="SignalP"/>
    </source>
</evidence>
<dbReference type="EMBL" id="BOPF01000025">
    <property type="protein sequence ID" value="GIJ49252.1"/>
    <property type="molecule type" value="Genomic_DNA"/>
</dbReference>
<evidence type="ECO:0000313" key="5">
    <source>
        <dbReference type="Proteomes" id="UP000619260"/>
    </source>
</evidence>
<proteinExistence type="predicted"/>